<sequence length="210" mass="23095">MLPLVLTLSVNAAAAGLSCKPFGKADTLVGHNAGNSVKQYEYGYSEKHKAKGFMKVTNSTSHQRFQFYECKAPNDSFESHHGSVHYGQIRPVDKTDLCLSNTGVFVYKDGVKNEDSIRLQPQGSANILLLKPCASRGEELRHQWFSAHNVDGCGLRVALEGKKDDIESDGVSRNGDWSISFNPFASWGLREAVYLASDKLDPTCPVQKAK</sequence>
<dbReference type="OMA" id="ECKAPND"/>
<evidence type="ECO:0000313" key="2">
    <source>
        <dbReference type="EMBL" id="SHO77055.1"/>
    </source>
</evidence>
<dbReference type="AlphaFoldDB" id="A0A1M8A3Q0"/>
<protein>
    <recommendedName>
        <fullName evidence="4">Ricin B lectin domain-containing protein</fullName>
    </recommendedName>
</protein>
<gene>
    <name evidence="2" type="ORF">MSYG_1395</name>
</gene>
<feature type="signal peptide" evidence="1">
    <location>
        <begin position="1"/>
        <end position="16"/>
    </location>
</feature>
<evidence type="ECO:0000256" key="1">
    <source>
        <dbReference type="SAM" id="SignalP"/>
    </source>
</evidence>
<proteinExistence type="predicted"/>
<organism evidence="2 3">
    <name type="scientific">Malassezia sympodialis (strain ATCC 42132)</name>
    <name type="common">Atopic eczema-associated yeast</name>
    <dbReference type="NCBI Taxonomy" id="1230383"/>
    <lineage>
        <taxon>Eukaryota</taxon>
        <taxon>Fungi</taxon>
        <taxon>Dikarya</taxon>
        <taxon>Basidiomycota</taxon>
        <taxon>Ustilaginomycotina</taxon>
        <taxon>Malasseziomycetes</taxon>
        <taxon>Malasseziales</taxon>
        <taxon>Malasseziaceae</taxon>
        <taxon>Malassezia</taxon>
    </lineage>
</organism>
<name>A0A1M8A3Q0_MALS4</name>
<reference evidence="3" key="1">
    <citation type="journal article" date="2017" name="Nucleic Acids Res.">
        <title>Proteogenomics produces comprehensive and highly accurate protein-coding gene annotation in a complete genome assembly of Malassezia sympodialis.</title>
        <authorList>
            <person name="Zhu Y."/>
            <person name="Engstroem P.G."/>
            <person name="Tellgren-Roth C."/>
            <person name="Baudo C.D."/>
            <person name="Kennell J.C."/>
            <person name="Sun S."/>
            <person name="Billmyre R.B."/>
            <person name="Schroeder M.S."/>
            <person name="Andersson A."/>
            <person name="Holm T."/>
            <person name="Sigurgeirsson B."/>
            <person name="Wu G."/>
            <person name="Sankaranarayanan S.R."/>
            <person name="Siddharthan R."/>
            <person name="Sanyal K."/>
            <person name="Lundeberg J."/>
            <person name="Nystedt B."/>
            <person name="Boekhout T."/>
            <person name="Dawson T.L. Jr."/>
            <person name="Heitman J."/>
            <person name="Scheynius A."/>
            <person name="Lehtioe J."/>
        </authorList>
    </citation>
    <scope>NUCLEOTIDE SEQUENCE [LARGE SCALE GENOMIC DNA]</scope>
    <source>
        <strain evidence="3">ATCC 42132</strain>
    </source>
</reference>
<dbReference type="EMBL" id="LT671822">
    <property type="protein sequence ID" value="SHO77055.1"/>
    <property type="molecule type" value="Genomic_DNA"/>
</dbReference>
<dbReference type="OrthoDB" id="3349465at2759"/>
<keyword evidence="3" id="KW-1185">Reference proteome</keyword>
<accession>A0A1M8A3Q0</accession>
<dbReference type="Proteomes" id="UP000186303">
    <property type="component" value="Chromosome 2"/>
</dbReference>
<evidence type="ECO:0000313" key="3">
    <source>
        <dbReference type="Proteomes" id="UP000186303"/>
    </source>
</evidence>
<evidence type="ECO:0008006" key="4">
    <source>
        <dbReference type="Google" id="ProtNLM"/>
    </source>
</evidence>
<dbReference type="VEuPathDB" id="FungiDB:MSYG_1395"/>
<keyword evidence="1" id="KW-0732">Signal</keyword>
<feature type="chain" id="PRO_5012613403" description="Ricin B lectin domain-containing protein" evidence="1">
    <location>
        <begin position="17"/>
        <end position="210"/>
    </location>
</feature>